<evidence type="ECO:0000256" key="1">
    <source>
        <dbReference type="ARBA" id="ARBA00007569"/>
    </source>
</evidence>
<dbReference type="Gene3D" id="3.30.460.80">
    <property type="entry name" value="NADH:ubiquinone oxidoreductase, 30kDa subunit"/>
    <property type="match status" value="1"/>
</dbReference>
<dbReference type="SUPFAM" id="SSF143243">
    <property type="entry name" value="Nqo5-like"/>
    <property type="match status" value="1"/>
</dbReference>
<sequence>MSEEFGQRTLTVPVGWWRPVVTMLRDQGGCQFFDWLSAVDGAGAPSPYPDEPELAGGFRVVCHLAALSPGVGRTAVRHLLVQTHLPRTQPALDSIVGLYAGAAWHERETHEMFGIDFRGGVELETLLLPDAFEGHPLRKEFVLASRVAKPWPGAKEPGESEHDVAADSSPGRRRMRPPGVPDAEQWGPREPGSAAPDPLAHATAGPASGPARPRRARRASPPPETLPEASTDSSPEDPA</sequence>
<accession>A0A5C4MMW9</accession>
<evidence type="ECO:0000259" key="3">
    <source>
        <dbReference type="Pfam" id="PF00329"/>
    </source>
</evidence>
<feature type="compositionally biased region" description="Basic and acidic residues" evidence="2">
    <location>
        <begin position="156"/>
        <end position="165"/>
    </location>
</feature>
<dbReference type="GO" id="GO:0008137">
    <property type="term" value="F:NADH dehydrogenase (ubiquinone) activity"/>
    <property type="evidence" value="ECO:0007669"/>
    <property type="project" value="InterPro"/>
</dbReference>
<feature type="domain" description="NADH:ubiquinone oxidoreductase 30kDa subunit" evidence="3">
    <location>
        <begin position="12"/>
        <end position="146"/>
    </location>
</feature>
<dbReference type="OrthoDB" id="3746692at2"/>
<comment type="similarity">
    <text evidence="1">Belongs to the complex I 30 kDa subunit family.</text>
</comment>
<dbReference type="Pfam" id="PF00329">
    <property type="entry name" value="Complex1_30kDa"/>
    <property type="match status" value="1"/>
</dbReference>
<dbReference type="EMBL" id="VDFR01000069">
    <property type="protein sequence ID" value="TNC45229.1"/>
    <property type="molecule type" value="Genomic_DNA"/>
</dbReference>
<dbReference type="EMBL" id="VDFR01000257">
    <property type="protein sequence ID" value="TNC24798.1"/>
    <property type="molecule type" value="Genomic_DNA"/>
</dbReference>
<evidence type="ECO:0000256" key="2">
    <source>
        <dbReference type="SAM" id="MobiDB-lite"/>
    </source>
</evidence>
<protein>
    <submittedName>
        <fullName evidence="5">NADH-quinone oxidoreductase subunit C</fullName>
    </submittedName>
</protein>
<proteinExistence type="inferred from homology"/>
<comment type="caution">
    <text evidence="5">The sequence shown here is derived from an EMBL/GenBank/DDBJ whole genome shotgun (WGS) entry which is preliminary data.</text>
</comment>
<evidence type="ECO:0000313" key="6">
    <source>
        <dbReference type="Proteomes" id="UP000306740"/>
    </source>
</evidence>
<reference evidence="5 6" key="1">
    <citation type="submission" date="2019-05" db="EMBL/GenBank/DDBJ databases">
        <title>Mumia sp. nov., isolated from the intestinal contents of plateau pika (Ochotona curzoniae) in the Qinghai-Tibet plateau of China.</title>
        <authorList>
            <person name="Tian Z."/>
        </authorList>
    </citation>
    <scope>NUCLEOTIDE SEQUENCE [LARGE SCALE GENOMIC DNA]</scope>
    <source>
        <strain evidence="6">527</strain>
        <strain evidence="5">Z527</strain>
    </source>
</reference>
<dbReference type="PANTHER" id="PTHR10884">
    <property type="entry name" value="NADH DEHYDROGENASE UBIQUINONE IRON-SULFUR PROTEIN 3"/>
    <property type="match status" value="1"/>
</dbReference>
<dbReference type="InterPro" id="IPR037232">
    <property type="entry name" value="NADH_quin_OxRdtase_su_C/D-like"/>
</dbReference>
<dbReference type="Proteomes" id="UP000306740">
    <property type="component" value="Unassembled WGS sequence"/>
</dbReference>
<organism evidence="5 6">
    <name type="scientific">Mumia zhuanghuii</name>
    <dbReference type="NCBI Taxonomy" id="2585211"/>
    <lineage>
        <taxon>Bacteria</taxon>
        <taxon>Bacillati</taxon>
        <taxon>Actinomycetota</taxon>
        <taxon>Actinomycetes</taxon>
        <taxon>Propionibacteriales</taxon>
        <taxon>Nocardioidaceae</taxon>
        <taxon>Mumia</taxon>
    </lineage>
</organism>
<name>A0A5C4MMW9_9ACTN</name>
<dbReference type="InterPro" id="IPR001268">
    <property type="entry name" value="NADH_UbQ_OxRdtase_30kDa_su"/>
</dbReference>
<dbReference type="AlphaFoldDB" id="A0A5C4MMW9"/>
<feature type="region of interest" description="Disordered" evidence="2">
    <location>
        <begin position="151"/>
        <end position="239"/>
    </location>
</feature>
<evidence type="ECO:0000313" key="4">
    <source>
        <dbReference type="EMBL" id="TNC24798.1"/>
    </source>
</evidence>
<evidence type="ECO:0000313" key="5">
    <source>
        <dbReference type="EMBL" id="TNC45229.1"/>
    </source>
</evidence>
<gene>
    <name evidence="5" type="ORF">FHE65_15280</name>
    <name evidence="4" type="ORF">FHE65_35165</name>
</gene>
<dbReference type="PANTHER" id="PTHR10884:SF14">
    <property type="entry name" value="NADH DEHYDROGENASE [UBIQUINONE] IRON-SULFUR PROTEIN 3, MITOCHONDRIAL"/>
    <property type="match status" value="1"/>
</dbReference>